<dbReference type="Proteomes" id="UP001148838">
    <property type="component" value="Unassembled WGS sequence"/>
</dbReference>
<organism evidence="1 2">
    <name type="scientific">Periplaneta americana</name>
    <name type="common">American cockroach</name>
    <name type="synonym">Blatta americana</name>
    <dbReference type="NCBI Taxonomy" id="6978"/>
    <lineage>
        <taxon>Eukaryota</taxon>
        <taxon>Metazoa</taxon>
        <taxon>Ecdysozoa</taxon>
        <taxon>Arthropoda</taxon>
        <taxon>Hexapoda</taxon>
        <taxon>Insecta</taxon>
        <taxon>Pterygota</taxon>
        <taxon>Neoptera</taxon>
        <taxon>Polyneoptera</taxon>
        <taxon>Dictyoptera</taxon>
        <taxon>Blattodea</taxon>
        <taxon>Blattoidea</taxon>
        <taxon>Blattidae</taxon>
        <taxon>Blattinae</taxon>
        <taxon>Periplaneta</taxon>
    </lineage>
</organism>
<dbReference type="EMBL" id="JAJSOF020000023">
    <property type="protein sequence ID" value="KAJ4435599.1"/>
    <property type="molecule type" value="Genomic_DNA"/>
</dbReference>
<gene>
    <name evidence="1" type="ORF">ANN_18215</name>
</gene>
<sequence>MAGLCEGGNEPAGSLKVICEIDGVCVCDIPLFKYARLTSCDVERSFSQYKSFRDNRYAFVLENLEMIFVVHCNSRPTTSTQVWLFKVCHGSLYDVMWLTDEPREFNLPTFPQRRITYVQRLPSKFHSEEYLPIRTKRIPNLTGPVDNNDVTLQRNRSKTAGWLSWRLYKLSVLR</sequence>
<comment type="caution">
    <text evidence="1">The sequence shown here is derived from an EMBL/GenBank/DDBJ whole genome shotgun (WGS) entry which is preliminary data.</text>
</comment>
<evidence type="ECO:0000313" key="1">
    <source>
        <dbReference type="EMBL" id="KAJ4435599.1"/>
    </source>
</evidence>
<keyword evidence="2" id="KW-1185">Reference proteome</keyword>
<proteinExistence type="predicted"/>
<name>A0ABQ8SN46_PERAM</name>
<accession>A0ABQ8SN46</accession>
<evidence type="ECO:0000313" key="2">
    <source>
        <dbReference type="Proteomes" id="UP001148838"/>
    </source>
</evidence>
<protein>
    <submittedName>
        <fullName evidence="1">Uncharacterized protein</fullName>
    </submittedName>
</protein>
<reference evidence="1 2" key="1">
    <citation type="journal article" date="2022" name="Allergy">
        <title>Genome assembly and annotation of Periplaneta americana reveal a comprehensive cockroach allergen profile.</title>
        <authorList>
            <person name="Wang L."/>
            <person name="Xiong Q."/>
            <person name="Saelim N."/>
            <person name="Wang L."/>
            <person name="Nong W."/>
            <person name="Wan A.T."/>
            <person name="Shi M."/>
            <person name="Liu X."/>
            <person name="Cao Q."/>
            <person name="Hui J.H.L."/>
            <person name="Sookrung N."/>
            <person name="Leung T.F."/>
            <person name="Tungtrongchitr A."/>
            <person name="Tsui S.K.W."/>
        </authorList>
    </citation>
    <scope>NUCLEOTIDE SEQUENCE [LARGE SCALE GENOMIC DNA]</scope>
    <source>
        <strain evidence="1">PWHHKU_190912</strain>
    </source>
</reference>